<accession>A0ABV3W0B5</accession>
<proteinExistence type="predicted"/>
<evidence type="ECO:0008006" key="3">
    <source>
        <dbReference type="Google" id="ProtNLM"/>
    </source>
</evidence>
<name>A0ABV3W0B5_9BACI</name>
<protein>
    <recommendedName>
        <fullName evidence="3">Restriction endonuclease</fullName>
    </recommendedName>
</protein>
<sequence length="223" mass="25933">MQTPSLLNMNYKSILEEIVERSYNLLLAQISNGRICIDNEASFQLQFSNILKVIGELHQFSPNDLFTIKLETPFLSKVELAKSGSKKAKIDITLALENRSIPESKVSCAIELKYFQKANQREPNNRYDAFNDVLNLENYIESGTYCFGVFIVGTDHTHYVLKDKYSEKTKDFDMRDAVTYVAEKELIYRTEDPYGTPIKLKNNYAFHWDQLSNEVFFMKLYIE</sequence>
<reference evidence="1 2" key="1">
    <citation type="submission" date="2024-07" db="EMBL/GenBank/DDBJ databases">
        <title>Characterization of a bacterium isolated from hydrolysated instant sea cucumber by whole-genome sequencing and metabolomics.</title>
        <authorList>
            <person name="Luo X."/>
            <person name="Zhang Z."/>
            <person name="Zheng Z."/>
            <person name="Zhang W."/>
            <person name="Ming T."/>
            <person name="Jiao L."/>
            <person name="Su X."/>
            <person name="Kong F."/>
            <person name="Xu J."/>
        </authorList>
    </citation>
    <scope>NUCLEOTIDE SEQUENCE [LARGE SCALE GENOMIC DNA]</scope>
    <source>
        <strain evidence="1 2">XL-2024</strain>
    </source>
</reference>
<keyword evidence="2" id="KW-1185">Reference proteome</keyword>
<evidence type="ECO:0000313" key="1">
    <source>
        <dbReference type="EMBL" id="MEX3746526.1"/>
    </source>
</evidence>
<comment type="caution">
    <text evidence="1">The sequence shown here is derived from an EMBL/GenBank/DDBJ whole genome shotgun (WGS) entry which is preliminary data.</text>
</comment>
<dbReference type="EMBL" id="JBFRHK010000009">
    <property type="protein sequence ID" value="MEX3746526.1"/>
    <property type="molecule type" value="Genomic_DNA"/>
</dbReference>
<organism evidence="1 2">
    <name type="scientific">Lysinibacillus xylanilyticus</name>
    <dbReference type="NCBI Taxonomy" id="582475"/>
    <lineage>
        <taxon>Bacteria</taxon>
        <taxon>Bacillati</taxon>
        <taxon>Bacillota</taxon>
        <taxon>Bacilli</taxon>
        <taxon>Bacillales</taxon>
        <taxon>Bacillaceae</taxon>
        <taxon>Lysinibacillus</taxon>
    </lineage>
</organism>
<gene>
    <name evidence="1" type="ORF">AB1300_15490</name>
</gene>
<evidence type="ECO:0000313" key="2">
    <source>
        <dbReference type="Proteomes" id="UP001558534"/>
    </source>
</evidence>
<dbReference type="Proteomes" id="UP001558534">
    <property type="component" value="Unassembled WGS sequence"/>
</dbReference>
<dbReference type="RefSeq" id="WP_368637158.1">
    <property type="nucleotide sequence ID" value="NZ_JBFRHK010000009.1"/>
</dbReference>